<evidence type="ECO:0000313" key="2">
    <source>
        <dbReference type="EMBL" id="MEQ2219913.1"/>
    </source>
</evidence>
<gene>
    <name evidence="2" type="ORF">ILYODFUR_000004</name>
</gene>
<evidence type="ECO:0000256" key="1">
    <source>
        <dbReference type="SAM" id="MobiDB-lite"/>
    </source>
</evidence>
<keyword evidence="3" id="KW-1185">Reference proteome</keyword>
<dbReference type="Proteomes" id="UP001482620">
    <property type="component" value="Unassembled WGS sequence"/>
</dbReference>
<evidence type="ECO:0000313" key="3">
    <source>
        <dbReference type="Proteomes" id="UP001482620"/>
    </source>
</evidence>
<accession>A0ABV0SJN1</accession>
<feature type="region of interest" description="Disordered" evidence="1">
    <location>
        <begin position="35"/>
        <end position="60"/>
    </location>
</feature>
<reference evidence="2 3" key="1">
    <citation type="submission" date="2021-06" db="EMBL/GenBank/DDBJ databases">
        <authorList>
            <person name="Palmer J.M."/>
        </authorList>
    </citation>
    <scope>NUCLEOTIDE SEQUENCE [LARGE SCALE GENOMIC DNA]</scope>
    <source>
        <strain evidence="3">if_2019</strain>
        <tissue evidence="2">Muscle</tissue>
    </source>
</reference>
<sequence length="105" mass="11523">MCLVNWAGRRNYRLGINDDCNGSQQIACKYTLHSSKSSTAKGNGREEEEGKQKSKRSLSNSSMVAAAYISYLNKLFGQVSSAAQCYSFLLQTTKALDSTINNSIL</sequence>
<proteinExistence type="predicted"/>
<comment type="caution">
    <text evidence="2">The sequence shown here is derived from an EMBL/GenBank/DDBJ whole genome shotgun (WGS) entry which is preliminary data.</text>
</comment>
<dbReference type="EMBL" id="JAHRIQ010000001">
    <property type="protein sequence ID" value="MEQ2219913.1"/>
    <property type="molecule type" value="Genomic_DNA"/>
</dbReference>
<organism evidence="2 3">
    <name type="scientific">Ilyodon furcidens</name>
    <name type="common">goldbreast splitfin</name>
    <dbReference type="NCBI Taxonomy" id="33524"/>
    <lineage>
        <taxon>Eukaryota</taxon>
        <taxon>Metazoa</taxon>
        <taxon>Chordata</taxon>
        <taxon>Craniata</taxon>
        <taxon>Vertebrata</taxon>
        <taxon>Euteleostomi</taxon>
        <taxon>Actinopterygii</taxon>
        <taxon>Neopterygii</taxon>
        <taxon>Teleostei</taxon>
        <taxon>Neoteleostei</taxon>
        <taxon>Acanthomorphata</taxon>
        <taxon>Ovalentaria</taxon>
        <taxon>Atherinomorphae</taxon>
        <taxon>Cyprinodontiformes</taxon>
        <taxon>Goodeidae</taxon>
        <taxon>Ilyodon</taxon>
    </lineage>
</organism>
<feature type="compositionally biased region" description="Basic and acidic residues" evidence="1">
    <location>
        <begin position="43"/>
        <end position="52"/>
    </location>
</feature>
<name>A0ABV0SJN1_9TELE</name>
<protein>
    <submittedName>
        <fullName evidence="2">Uncharacterized protein</fullName>
    </submittedName>
</protein>